<sequence>MPWRPVRLPPGNLLLFAETSFNGCVCVMLRLGATFPIRHFGLARMPPRFAMRYFGVDALPRMPDSPTVQGSGKSPNTRLRSTSSSRNVSIDSPIMSKYTMSSIEESVGPSKRPVSLEFFKPGGVFQNYVSAIVPNNPIVGLSKIGVSHWVGLDGVVPFADLVAPEETMDLDNGWYLAFEADDAVVALALRIGGPAPRDTVDRFGSAWIPRVYVYAIDLWPSQGVRW</sequence>
<feature type="region of interest" description="Disordered" evidence="1">
    <location>
        <begin position="64"/>
        <end position="88"/>
    </location>
</feature>
<dbReference type="GeneID" id="28767240"/>
<proteinExistence type="predicted"/>
<evidence type="ECO:0000256" key="1">
    <source>
        <dbReference type="SAM" id="MobiDB-lite"/>
    </source>
</evidence>
<evidence type="ECO:0000313" key="2">
    <source>
        <dbReference type="EMBL" id="OAG12444.1"/>
    </source>
</evidence>
<keyword evidence="3" id="KW-1185">Reference proteome</keyword>
<dbReference type="RefSeq" id="XP_018042809.1">
    <property type="nucleotide sequence ID" value="XM_018183754.1"/>
</dbReference>
<dbReference type="InParanoid" id="A0A177CXZ6"/>
<reference evidence="2 3" key="1">
    <citation type="submission" date="2016-05" db="EMBL/GenBank/DDBJ databases">
        <title>Comparative analysis of secretome profiles of manganese(II)-oxidizing ascomycete fungi.</title>
        <authorList>
            <consortium name="DOE Joint Genome Institute"/>
            <person name="Zeiner C.A."/>
            <person name="Purvine S.O."/>
            <person name="Zink E.M."/>
            <person name="Wu S."/>
            <person name="Pasa-Tolic L."/>
            <person name="Chaput D.L."/>
            <person name="Haridas S."/>
            <person name="Grigoriev I.V."/>
            <person name="Santelli C.M."/>
            <person name="Hansel C.M."/>
        </authorList>
    </citation>
    <scope>NUCLEOTIDE SEQUENCE [LARGE SCALE GENOMIC DNA]</scope>
    <source>
        <strain evidence="2 3">AP3s5-JAC2a</strain>
    </source>
</reference>
<feature type="compositionally biased region" description="Low complexity" evidence="1">
    <location>
        <begin position="74"/>
        <end position="88"/>
    </location>
</feature>
<gene>
    <name evidence="2" type="ORF">CC84DRAFT_123239</name>
</gene>
<accession>A0A177CXZ6</accession>
<protein>
    <submittedName>
        <fullName evidence="2">Uncharacterized protein</fullName>
    </submittedName>
</protein>
<evidence type="ECO:0000313" key="3">
    <source>
        <dbReference type="Proteomes" id="UP000077069"/>
    </source>
</evidence>
<name>A0A177CXZ6_9PLEO</name>
<dbReference type="Proteomes" id="UP000077069">
    <property type="component" value="Unassembled WGS sequence"/>
</dbReference>
<dbReference type="EMBL" id="KV441548">
    <property type="protein sequence ID" value="OAG12444.1"/>
    <property type="molecule type" value="Genomic_DNA"/>
</dbReference>
<organism evidence="2 3">
    <name type="scientific">Paraphaeosphaeria sporulosa</name>
    <dbReference type="NCBI Taxonomy" id="1460663"/>
    <lineage>
        <taxon>Eukaryota</taxon>
        <taxon>Fungi</taxon>
        <taxon>Dikarya</taxon>
        <taxon>Ascomycota</taxon>
        <taxon>Pezizomycotina</taxon>
        <taxon>Dothideomycetes</taxon>
        <taxon>Pleosporomycetidae</taxon>
        <taxon>Pleosporales</taxon>
        <taxon>Massarineae</taxon>
        <taxon>Didymosphaeriaceae</taxon>
        <taxon>Paraphaeosphaeria</taxon>
    </lineage>
</organism>
<dbReference type="AlphaFoldDB" id="A0A177CXZ6"/>